<dbReference type="Proteomes" id="UP000799118">
    <property type="component" value="Unassembled WGS sequence"/>
</dbReference>
<feature type="compositionally biased region" description="Basic and acidic residues" evidence="1">
    <location>
        <begin position="48"/>
        <end position="60"/>
    </location>
</feature>
<dbReference type="AlphaFoldDB" id="A0A6A4HTY7"/>
<proteinExistence type="predicted"/>
<evidence type="ECO:0000313" key="2">
    <source>
        <dbReference type="EMBL" id="KAE9400165.1"/>
    </source>
</evidence>
<dbReference type="EMBL" id="ML769460">
    <property type="protein sequence ID" value="KAE9400165.1"/>
    <property type="molecule type" value="Genomic_DNA"/>
</dbReference>
<evidence type="ECO:0000256" key="1">
    <source>
        <dbReference type="SAM" id="MobiDB-lite"/>
    </source>
</evidence>
<evidence type="ECO:0000313" key="3">
    <source>
        <dbReference type="Proteomes" id="UP000799118"/>
    </source>
</evidence>
<feature type="compositionally biased region" description="Low complexity" evidence="1">
    <location>
        <begin position="97"/>
        <end position="113"/>
    </location>
</feature>
<feature type="region of interest" description="Disordered" evidence="1">
    <location>
        <begin position="97"/>
        <end position="117"/>
    </location>
</feature>
<protein>
    <submittedName>
        <fullName evidence="2">Uncharacterized protein</fullName>
    </submittedName>
</protein>
<name>A0A6A4HTY7_9AGAR</name>
<keyword evidence="3" id="KW-1185">Reference proteome</keyword>
<accession>A0A6A4HTY7</accession>
<organism evidence="2 3">
    <name type="scientific">Gymnopus androsaceus JB14</name>
    <dbReference type="NCBI Taxonomy" id="1447944"/>
    <lineage>
        <taxon>Eukaryota</taxon>
        <taxon>Fungi</taxon>
        <taxon>Dikarya</taxon>
        <taxon>Basidiomycota</taxon>
        <taxon>Agaricomycotina</taxon>
        <taxon>Agaricomycetes</taxon>
        <taxon>Agaricomycetidae</taxon>
        <taxon>Agaricales</taxon>
        <taxon>Marasmiineae</taxon>
        <taxon>Omphalotaceae</taxon>
        <taxon>Gymnopus</taxon>
    </lineage>
</organism>
<reference evidence="2" key="1">
    <citation type="journal article" date="2019" name="Environ. Microbiol.">
        <title>Fungal ecological strategies reflected in gene transcription - a case study of two litter decomposers.</title>
        <authorList>
            <person name="Barbi F."/>
            <person name="Kohler A."/>
            <person name="Barry K."/>
            <person name="Baskaran P."/>
            <person name="Daum C."/>
            <person name="Fauchery L."/>
            <person name="Ihrmark K."/>
            <person name="Kuo A."/>
            <person name="LaButti K."/>
            <person name="Lipzen A."/>
            <person name="Morin E."/>
            <person name="Grigoriev I.V."/>
            <person name="Henrissat B."/>
            <person name="Lindahl B."/>
            <person name="Martin F."/>
        </authorList>
    </citation>
    <scope>NUCLEOTIDE SEQUENCE</scope>
    <source>
        <strain evidence="2">JB14</strain>
    </source>
</reference>
<feature type="compositionally biased region" description="Polar residues" evidence="1">
    <location>
        <begin position="61"/>
        <end position="71"/>
    </location>
</feature>
<feature type="region of interest" description="Disordered" evidence="1">
    <location>
        <begin position="48"/>
        <end position="71"/>
    </location>
</feature>
<gene>
    <name evidence="2" type="ORF">BT96DRAFT_993339</name>
</gene>
<sequence length="176" mass="19027">MSTEMVKLTTTSTGTHRLQIVLPSPSSLKLASSSNFDVANLDTTGPEKLESNHDSAKIHPQDQTITPRMGTVPQTITPRMGTVSQTYSSWTVSDTSLSTKSTSQTSSSISSNAESHDSILRSSQPTFDSINLQTVNVASTTFTSSSTFTSLSLTTALSTQNIRHSLRLYRRLAHTD</sequence>